<feature type="chain" id="PRO_5032633174" evidence="1">
    <location>
        <begin position="24"/>
        <end position="120"/>
    </location>
</feature>
<organism evidence="2 3">
    <name type="scientific">Polarella glacialis</name>
    <name type="common">Dinoflagellate</name>
    <dbReference type="NCBI Taxonomy" id="89957"/>
    <lineage>
        <taxon>Eukaryota</taxon>
        <taxon>Sar</taxon>
        <taxon>Alveolata</taxon>
        <taxon>Dinophyceae</taxon>
        <taxon>Suessiales</taxon>
        <taxon>Suessiaceae</taxon>
        <taxon>Polarella</taxon>
    </lineage>
</organism>
<evidence type="ECO:0000256" key="1">
    <source>
        <dbReference type="SAM" id="SignalP"/>
    </source>
</evidence>
<evidence type="ECO:0000313" key="2">
    <source>
        <dbReference type="EMBL" id="CAE8639577.1"/>
    </source>
</evidence>
<feature type="signal peptide" evidence="1">
    <location>
        <begin position="1"/>
        <end position="23"/>
    </location>
</feature>
<protein>
    <submittedName>
        <fullName evidence="2">Uncharacterized protein</fullName>
    </submittedName>
</protein>
<proteinExistence type="predicted"/>
<feature type="non-terminal residue" evidence="2">
    <location>
        <position position="120"/>
    </location>
</feature>
<gene>
    <name evidence="2" type="ORF">PGLA1383_LOCUS54603</name>
</gene>
<evidence type="ECO:0000313" key="3">
    <source>
        <dbReference type="Proteomes" id="UP000654075"/>
    </source>
</evidence>
<keyword evidence="3" id="KW-1185">Reference proteome</keyword>
<reference evidence="2" key="1">
    <citation type="submission" date="2021-02" db="EMBL/GenBank/DDBJ databases">
        <authorList>
            <person name="Dougan E. K."/>
            <person name="Rhodes N."/>
            <person name="Thang M."/>
            <person name="Chan C."/>
        </authorList>
    </citation>
    <scope>NUCLEOTIDE SEQUENCE</scope>
</reference>
<dbReference type="PROSITE" id="PS51257">
    <property type="entry name" value="PROKAR_LIPOPROTEIN"/>
    <property type="match status" value="1"/>
</dbReference>
<comment type="caution">
    <text evidence="2">The sequence shown here is derived from an EMBL/GenBank/DDBJ whole genome shotgun (WGS) entry which is preliminary data.</text>
</comment>
<keyword evidence="1" id="KW-0732">Signal</keyword>
<dbReference type="EMBL" id="CAJNNV010032305">
    <property type="protein sequence ID" value="CAE8639577.1"/>
    <property type="molecule type" value="Genomic_DNA"/>
</dbReference>
<sequence length="120" mass="12365">MPSSGRSTRALLLTAAFCVLASACCSRAFASTAIQATAATGRRAAVLLAGGWMATAGQMSSAFAKEEISADQEACLSECVYKCAGGAQGKGGAYQNRKDCINICKDKCLPKAVEEDMVLS</sequence>
<accession>A0A813HPW3</accession>
<dbReference type="AlphaFoldDB" id="A0A813HPW3"/>
<name>A0A813HPW3_POLGL</name>
<dbReference type="Proteomes" id="UP000654075">
    <property type="component" value="Unassembled WGS sequence"/>
</dbReference>